<keyword evidence="2 3" id="KW-0012">Acyltransferase</keyword>
<feature type="domain" description="BPL/LPL catalytic" evidence="4">
    <location>
        <begin position="48"/>
        <end position="232"/>
    </location>
</feature>
<evidence type="ECO:0000313" key="5">
    <source>
        <dbReference type="EMBL" id="PXW87415.1"/>
    </source>
</evidence>
<evidence type="ECO:0000256" key="2">
    <source>
        <dbReference type="ARBA" id="ARBA00023315"/>
    </source>
</evidence>
<organism evidence="5 6">
    <name type="scientific">Pseudogracilibacillus auburnensis</name>
    <dbReference type="NCBI Taxonomy" id="1494959"/>
    <lineage>
        <taxon>Bacteria</taxon>
        <taxon>Bacillati</taxon>
        <taxon>Bacillota</taxon>
        <taxon>Bacilli</taxon>
        <taxon>Bacillales</taxon>
        <taxon>Bacillaceae</taxon>
        <taxon>Pseudogracilibacillus</taxon>
    </lineage>
</organism>
<dbReference type="HAMAP" id="MF_02119">
    <property type="entry name" value="LipL"/>
    <property type="match status" value="1"/>
</dbReference>
<dbReference type="GO" id="GO:0033819">
    <property type="term" value="F:lipoyl(octanoyl) transferase activity"/>
    <property type="evidence" value="ECO:0007669"/>
    <property type="project" value="InterPro"/>
</dbReference>
<dbReference type="GO" id="GO:0009107">
    <property type="term" value="P:lipoate biosynthetic process"/>
    <property type="evidence" value="ECO:0007669"/>
    <property type="project" value="UniProtKB-UniRule"/>
</dbReference>
<dbReference type="InterPro" id="IPR045864">
    <property type="entry name" value="aa-tRNA-synth_II/BPL/LPL"/>
</dbReference>
<dbReference type="EC" id="2.3.1.204" evidence="3"/>
<gene>
    <name evidence="3" type="primary">lipL</name>
    <name evidence="5" type="ORF">DFR56_10554</name>
</gene>
<comment type="pathway">
    <text evidence="3">Protein modification; protein lipoylation via endogenous pathway; protein N(6)-(lipoyl)lysine from octanoyl-[acyl-carrier-protein].</text>
</comment>
<name>A0A2V3W578_9BACI</name>
<dbReference type="RefSeq" id="WP_110395011.1">
    <property type="nucleotide sequence ID" value="NZ_JADIJL010000003.1"/>
</dbReference>
<evidence type="ECO:0000259" key="4">
    <source>
        <dbReference type="PROSITE" id="PS51733"/>
    </source>
</evidence>
<sequence>MKNNNQLISKSTIRFIDHSNDKLIFNVPNNALASFAIDDAIATTVGEKVAPVTVRIWVHDQTIVLGIPDSRLPYLERGLQYINDKGYHAVIRNSGGLAVLLDKNVLNMSLILPGDHHLSIHDGYHLMYYFIQELFKEDTNEIKAYEIKGSYCPGDYDLSINGTKFAGISQRRVRQGIAVQIYIDIAGSSFARASIVKDFYRISKQDEVTKHHYPEINPSVMGSINELFHKNYTVEQITSRIEQLFIDKGNELAPNRLLQHEQEIFNKRLEQMWKRNEKIAAFNP</sequence>
<dbReference type="SUPFAM" id="SSF55681">
    <property type="entry name" value="Class II aaRS and biotin synthetases"/>
    <property type="match status" value="1"/>
</dbReference>
<keyword evidence="1 3" id="KW-0808">Transferase</keyword>
<evidence type="ECO:0000256" key="1">
    <source>
        <dbReference type="ARBA" id="ARBA00022679"/>
    </source>
</evidence>
<feature type="site" description="Lowers pKa of active site Cys" evidence="3">
    <location>
        <position position="164"/>
    </location>
</feature>
<proteinExistence type="inferred from homology"/>
<dbReference type="Pfam" id="PF21948">
    <property type="entry name" value="LplA-B_cat"/>
    <property type="match status" value="1"/>
</dbReference>
<dbReference type="PANTHER" id="PTHR43679">
    <property type="entry name" value="OCTANOYLTRANSFERASE LIPM-RELATED"/>
    <property type="match status" value="1"/>
</dbReference>
<comment type="function">
    <text evidence="3">Catalyzes the amidotransfer (transamidation) of the octanoyl moiety from octanoyl-GcvH to the lipoyl domain of the E2 subunit of lipoate-dependent enzymes.</text>
</comment>
<comment type="miscellaneous">
    <text evidence="3">The reaction proceeds via a thioester-linked acyl-enzyme intermediate.</text>
</comment>
<dbReference type="AlphaFoldDB" id="A0A2V3W578"/>
<dbReference type="EMBL" id="QJJQ01000005">
    <property type="protein sequence ID" value="PXW87415.1"/>
    <property type="molecule type" value="Genomic_DNA"/>
</dbReference>
<dbReference type="InterPro" id="IPR004143">
    <property type="entry name" value="BPL_LPL_catalytic"/>
</dbReference>
<dbReference type="GO" id="GO:0009249">
    <property type="term" value="P:protein lipoylation"/>
    <property type="evidence" value="ECO:0007669"/>
    <property type="project" value="UniProtKB-UniRule"/>
</dbReference>
<dbReference type="PANTHER" id="PTHR43679:SF2">
    <property type="entry name" value="OCTANOYL-[GCVH]:PROTEIN N-OCTANOYLTRANSFERASE"/>
    <property type="match status" value="1"/>
</dbReference>
<keyword evidence="6" id="KW-1185">Reference proteome</keyword>
<dbReference type="InterPro" id="IPR024897">
    <property type="entry name" value="LipL"/>
</dbReference>
<dbReference type="PROSITE" id="PS51733">
    <property type="entry name" value="BPL_LPL_CATALYTIC"/>
    <property type="match status" value="1"/>
</dbReference>
<protein>
    <recommendedName>
        <fullName evidence="3">Octanoyl-[GcvH]:protein N-octanoyltransferase</fullName>
        <ecNumber evidence="3">2.3.1.204</ecNumber>
    </recommendedName>
    <alternativeName>
        <fullName evidence="3">Octanoyl-[GcvH]:E2 amidotransferase</fullName>
    </alternativeName>
</protein>
<evidence type="ECO:0000313" key="6">
    <source>
        <dbReference type="Proteomes" id="UP000247978"/>
    </source>
</evidence>
<dbReference type="CDD" id="cd16443">
    <property type="entry name" value="LplA"/>
    <property type="match status" value="1"/>
</dbReference>
<comment type="caution">
    <text evidence="5">The sequence shown here is derived from an EMBL/GenBank/DDBJ whole genome shotgun (WGS) entry which is preliminary data.</text>
</comment>
<evidence type="ECO:0000256" key="3">
    <source>
        <dbReference type="HAMAP-Rule" id="MF_02119"/>
    </source>
</evidence>
<dbReference type="InterPro" id="IPR050664">
    <property type="entry name" value="Octanoyltrans_LipM/LipL"/>
</dbReference>
<reference evidence="5 6" key="1">
    <citation type="submission" date="2018-05" db="EMBL/GenBank/DDBJ databases">
        <title>Genomic Encyclopedia of Type Strains, Phase IV (KMG-IV): sequencing the most valuable type-strain genomes for metagenomic binning, comparative biology and taxonomic classification.</title>
        <authorList>
            <person name="Goeker M."/>
        </authorList>
    </citation>
    <scope>NUCLEOTIDE SEQUENCE [LARGE SCALE GENOMIC DNA]</scope>
    <source>
        <strain evidence="5 6">DSM 28556</strain>
    </source>
</reference>
<dbReference type="Gene3D" id="3.30.930.10">
    <property type="entry name" value="Bira Bifunctional Protein, Domain 2"/>
    <property type="match status" value="1"/>
</dbReference>
<comment type="similarity">
    <text evidence="3">Belongs to the octanoyltransferase LipL family.</text>
</comment>
<dbReference type="OrthoDB" id="2080934at2"/>
<feature type="active site" description="Acyl-thioester intermediate" evidence="3">
    <location>
        <position position="152"/>
    </location>
</feature>
<accession>A0A2V3W578</accession>
<dbReference type="Proteomes" id="UP000247978">
    <property type="component" value="Unassembled WGS sequence"/>
</dbReference>
<comment type="catalytic activity">
    <reaction evidence="3">
        <text>N(6)-octanoyl-L-lysyl-[glycine-cleavage complex H protein] + L-lysyl-[lipoyl-carrier protein] = N(6)-octanoyl-L-lysyl-[lipoyl-carrier protein] + L-lysyl-[glycine-cleavage complex H protein]</text>
        <dbReference type="Rhea" id="RHEA:20213"/>
        <dbReference type="Rhea" id="RHEA-COMP:10500"/>
        <dbReference type="Rhea" id="RHEA-COMP:10501"/>
        <dbReference type="Rhea" id="RHEA-COMP:10503"/>
        <dbReference type="Rhea" id="RHEA-COMP:10504"/>
        <dbReference type="ChEBI" id="CHEBI:29969"/>
        <dbReference type="ChEBI" id="CHEBI:78809"/>
        <dbReference type="EC" id="2.3.1.204"/>
    </reaction>
</comment>